<sequence>MKKGILFTLLAIVVIAGSMYSYTKWFTEPEPVKLCTVEFTLQAVTPLGISSDSTVMLTPERTFFVDSTEYRILEVVADSTMPFMKVIPDKEMSRPVKVVFEHLYDDGHMIALARVSSFTFLN</sequence>
<reference evidence="2" key="1">
    <citation type="submission" date="2017-09" db="EMBL/GenBank/DDBJ databases">
        <title>Depth-based differentiation of microbial function through sediment-hosted aquifers and enrichment of novel symbionts in the deep terrestrial subsurface.</title>
        <authorList>
            <person name="Probst A.J."/>
            <person name="Ladd B."/>
            <person name="Jarett J.K."/>
            <person name="Geller-Mcgrath D.E."/>
            <person name="Sieber C.M.K."/>
            <person name="Emerson J.B."/>
            <person name="Anantharaman K."/>
            <person name="Thomas B.C."/>
            <person name="Malmstrom R."/>
            <person name="Stieglmeier M."/>
            <person name="Klingl A."/>
            <person name="Woyke T."/>
            <person name="Ryan C.M."/>
            <person name="Banfield J.F."/>
        </authorList>
    </citation>
    <scope>NUCLEOTIDE SEQUENCE [LARGE SCALE GENOMIC DNA]</scope>
</reference>
<proteinExistence type="predicted"/>
<protein>
    <submittedName>
        <fullName evidence="1">Uncharacterized protein</fullName>
    </submittedName>
</protein>
<name>A0A2H0YTU8_9BACT</name>
<comment type="caution">
    <text evidence="1">The sequence shown here is derived from an EMBL/GenBank/DDBJ whole genome shotgun (WGS) entry which is preliminary data.</text>
</comment>
<gene>
    <name evidence="1" type="ORF">COT25_01655</name>
</gene>
<organism evidence="1 2">
    <name type="scientific">Candidatus Kerfeldbacteria bacterium CG08_land_8_20_14_0_20_42_7</name>
    <dbReference type="NCBI Taxonomy" id="2014245"/>
    <lineage>
        <taxon>Bacteria</taxon>
        <taxon>Candidatus Kerfeldiibacteriota</taxon>
    </lineage>
</organism>
<dbReference type="EMBL" id="PEXV01000062">
    <property type="protein sequence ID" value="PIS41709.1"/>
    <property type="molecule type" value="Genomic_DNA"/>
</dbReference>
<accession>A0A2H0YTU8</accession>
<dbReference type="Proteomes" id="UP000228711">
    <property type="component" value="Unassembled WGS sequence"/>
</dbReference>
<evidence type="ECO:0000313" key="2">
    <source>
        <dbReference type="Proteomes" id="UP000228711"/>
    </source>
</evidence>
<evidence type="ECO:0000313" key="1">
    <source>
        <dbReference type="EMBL" id="PIS41709.1"/>
    </source>
</evidence>
<dbReference type="AlphaFoldDB" id="A0A2H0YTU8"/>